<feature type="transmembrane region" description="Helical" evidence="6">
    <location>
        <begin position="319"/>
        <end position="337"/>
    </location>
</feature>
<evidence type="ECO:0000313" key="8">
    <source>
        <dbReference type="Proteomes" id="UP000654670"/>
    </source>
</evidence>
<evidence type="ECO:0000313" key="7">
    <source>
        <dbReference type="EMBL" id="GGL54786.1"/>
    </source>
</evidence>
<comment type="subcellular location">
    <subcellularLocation>
        <location evidence="1">Membrane</location>
        <topology evidence="1">Multi-pass membrane protein</topology>
    </subcellularLocation>
</comment>
<dbReference type="Pfam" id="PF01098">
    <property type="entry name" value="FTSW_RODA_SPOVE"/>
    <property type="match status" value="1"/>
</dbReference>
<dbReference type="AlphaFoldDB" id="A0A917S3D2"/>
<feature type="transmembrane region" description="Helical" evidence="6">
    <location>
        <begin position="42"/>
        <end position="63"/>
    </location>
</feature>
<evidence type="ECO:0000256" key="4">
    <source>
        <dbReference type="ARBA" id="ARBA00022989"/>
    </source>
</evidence>
<dbReference type="PROSITE" id="PS00428">
    <property type="entry name" value="FTSW_RODA_SPOVE"/>
    <property type="match status" value="1"/>
</dbReference>
<dbReference type="PANTHER" id="PTHR30474">
    <property type="entry name" value="CELL CYCLE PROTEIN"/>
    <property type="match status" value="1"/>
</dbReference>
<evidence type="ECO:0000256" key="5">
    <source>
        <dbReference type="ARBA" id="ARBA00023136"/>
    </source>
</evidence>
<feature type="transmembrane region" description="Helical" evidence="6">
    <location>
        <begin position="75"/>
        <end position="97"/>
    </location>
</feature>
<feature type="transmembrane region" description="Helical" evidence="6">
    <location>
        <begin position="12"/>
        <end position="30"/>
    </location>
</feature>
<keyword evidence="2 6" id="KW-0812">Transmembrane</keyword>
<sequence>MGNAFIKKIDLSILLIVCILGVLSIVFINSSQQTGLYGNQNFALKQGINYLIGTILLFVLVYLDSDQIEKLAWPFYLISFAAIILLPVMPSSIAPYILGAKRWYNIPFLGSIQPSEFFKVALLLLTASIARKHIAAYQVRTVRSDFLLIGKILLVTLPPSLFVYMQPDTGMVFLYLAGIITVILLSGVQKKIILSLTMIPAALTAILMYIYFQRPDILYHKLIPLLSPHQQARIVGWLSPGGHSDQSYQASQALMAVGSGELQGKGIGKGNVYIPEKTTDFIFAAIAEEGGFLVVGLVILLFILLMYRMLVTAYIAESPFGTFVCSAAMVVFTLQIFQNIGMNVGLMPVKGISLPFLSYGGSSVFSNMILMGIILSIRKSSGDYMFKAERLIG</sequence>
<dbReference type="GO" id="GO:0032153">
    <property type="term" value="C:cell division site"/>
    <property type="evidence" value="ECO:0007669"/>
    <property type="project" value="TreeGrafter"/>
</dbReference>
<reference evidence="7" key="2">
    <citation type="submission" date="2020-09" db="EMBL/GenBank/DDBJ databases">
        <authorList>
            <person name="Sun Q."/>
            <person name="Ohkuma M."/>
        </authorList>
    </citation>
    <scope>NUCLEOTIDE SEQUENCE</scope>
    <source>
        <strain evidence="7">JCM 15325</strain>
    </source>
</reference>
<feature type="transmembrane region" description="Helical" evidence="6">
    <location>
        <begin position="281"/>
        <end position="307"/>
    </location>
</feature>
<feature type="transmembrane region" description="Helical" evidence="6">
    <location>
        <begin position="193"/>
        <end position="212"/>
    </location>
</feature>
<dbReference type="RefSeq" id="WP_188802832.1">
    <property type="nucleotide sequence ID" value="NZ_BMOK01000007.1"/>
</dbReference>
<evidence type="ECO:0000256" key="2">
    <source>
        <dbReference type="ARBA" id="ARBA00022692"/>
    </source>
</evidence>
<dbReference type="GO" id="GO:0008360">
    <property type="term" value="P:regulation of cell shape"/>
    <property type="evidence" value="ECO:0007669"/>
    <property type="project" value="UniProtKB-KW"/>
</dbReference>
<proteinExistence type="predicted"/>
<protein>
    <submittedName>
        <fullName evidence="7">Cell division protein FtsW</fullName>
    </submittedName>
</protein>
<dbReference type="GO" id="GO:0051301">
    <property type="term" value="P:cell division"/>
    <property type="evidence" value="ECO:0007669"/>
    <property type="project" value="UniProtKB-KW"/>
</dbReference>
<dbReference type="PANTHER" id="PTHR30474:SF1">
    <property type="entry name" value="PEPTIDOGLYCAN GLYCOSYLTRANSFERASE MRDB"/>
    <property type="match status" value="1"/>
</dbReference>
<keyword evidence="8" id="KW-1185">Reference proteome</keyword>
<dbReference type="InterPro" id="IPR001182">
    <property type="entry name" value="FtsW/RodA"/>
</dbReference>
<keyword evidence="3" id="KW-0133">Cell shape</keyword>
<keyword evidence="4 6" id="KW-1133">Transmembrane helix</keyword>
<comment type="caution">
    <text evidence="7">The sequence shown here is derived from an EMBL/GenBank/DDBJ whole genome shotgun (WGS) entry which is preliminary data.</text>
</comment>
<organism evidence="7 8">
    <name type="scientific">Sporolactobacillus putidus</name>
    <dbReference type="NCBI Taxonomy" id="492735"/>
    <lineage>
        <taxon>Bacteria</taxon>
        <taxon>Bacillati</taxon>
        <taxon>Bacillota</taxon>
        <taxon>Bacilli</taxon>
        <taxon>Bacillales</taxon>
        <taxon>Sporolactobacillaceae</taxon>
        <taxon>Sporolactobacillus</taxon>
    </lineage>
</organism>
<dbReference type="EMBL" id="BMOK01000007">
    <property type="protein sequence ID" value="GGL54786.1"/>
    <property type="molecule type" value="Genomic_DNA"/>
</dbReference>
<dbReference type="Proteomes" id="UP000654670">
    <property type="component" value="Unassembled WGS sequence"/>
</dbReference>
<evidence type="ECO:0000256" key="6">
    <source>
        <dbReference type="SAM" id="Phobius"/>
    </source>
</evidence>
<dbReference type="GO" id="GO:0015648">
    <property type="term" value="F:lipid-linked peptidoglycan transporter activity"/>
    <property type="evidence" value="ECO:0007669"/>
    <property type="project" value="TreeGrafter"/>
</dbReference>
<gene>
    <name evidence="7" type="ORF">GCM10007968_18550</name>
</gene>
<keyword evidence="7" id="KW-0132">Cell division</keyword>
<evidence type="ECO:0000256" key="1">
    <source>
        <dbReference type="ARBA" id="ARBA00004141"/>
    </source>
</evidence>
<evidence type="ECO:0000256" key="3">
    <source>
        <dbReference type="ARBA" id="ARBA00022960"/>
    </source>
</evidence>
<feature type="transmembrane region" description="Helical" evidence="6">
    <location>
        <begin position="357"/>
        <end position="377"/>
    </location>
</feature>
<keyword evidence="7" id="KW-0131">Cell cycle</keyword>
<dbReference type="InterPro" id="IPR018365">
    <property type="entry name" value="Cell_cycle_FtsW-rel_CS"/>
</dbReference>
<dbReference type="GO" id="GO:0005886">
    <property type="term" value="C:plasma membrane"/>
    <property type="evidence" value="ECO:0007669"/>
    <property type="project" value="TreeGrafter"/>
</dbReference>
<feature type="transmembrane region" description="Helical" evidence="6">
    <location>
        <begin position="146"/>
        <end position="165"/>
    </location>
</feature>
<name>A0A917S3D2_9BACL</name>
<accession>A0A917S3D2</accession>
<reference evidence="7" key="1">
    <citation type="journal article" date="2014" name="Int. J. Syst. Evol. Microbiol.">
        <title>Complete genome sequence of Corynebacterium casei LMG S-19264T (=DSM 44701T), isolated from a smear-ripened cheese.</title>
        <authorList>
            <consortium name="US DOE Joint Genome Institute (JGI-PGF)"/>
            <person name="Walter F."/>
            <person name="Albersmeier A."/>
            <person name="Kalinowski J."/>
            <person name="Ruckert C."/>
        </authorList>
    </citation>
    <scope>NUCLEOTIDE SEQUENCE</scope>
    <source>
        <strain evidence="7">JCM 15325</strain>
    </source>
</reference>
<keyword evidence="5 6" id="KW-0472">Membrane</keyword>
<feature type="transmembrane region" description="Helical" evidence="6">
    <location>
        <begin position="171"/>
        <end position="188"/>
    </location>
</feature>